<evidence type="ECO:0000256" key="4">
    <source>
        <dbReference type="RuleBase" id="RU003704"/>
    </source>
</evidence>
<dbReference type="InterPro" id="IPR002139">
    <property type="entry name" value="Ribo/fructo_kinase"/>
</dbReference>
<evidence type="ECO:0000313" key="7">
    <source>
        <dbReference type="Proteomes" id="UP001529369"/>
    </source>
</evidence>
<dbReference type="Proteomes" id="UP001529369">
    <property type="component" value="Unassembled WGS sequence"/>
</dbReference>
<dbReference type="InterPro" id="IPR029056">
    <property type="entry name" value="Ribokinase-like"/>
</dbReference>
<dbReference type="PANTHER" id="PTHR10584:SF157">
    <property type="entry name" value="SULFOFRUCTOSE KINASE"/>
    <property type="match status" value="1"/>
</dbReference>
<dbReference type="EMBL" id="JAUFPN010000147">
    <property type="protein sequence ID" value="MDN3565438.1"/>
    <property type="molecule type" value="Genomic_DNA"/>
</dbReference>
<evidence type="ECO:0000256" key="1">
    <source>
        <dbReference type="ARBA" id="ARBA00010688"/>
    </source>
</evidence>
<evidence type="ECO:0000313" key="6">
    <source>
        <dbReference type="EMBL" id="MDN3565438.1"/>
    </source>
</evidence>
<gene>
    <name evidence="6" type="ORF">QWZ14_13800</name>
</gene>
<evidence type="ECO:0000256" key="3">
    <source>
        <dbReference type="ARBA" id="ARBA00022777"/>
    </source>
</evidence>
<dbReference type="PANTHER" id="PTHR10584">
    <property type="entry name" value="SUGAR KINASE"/>
    <property type="match status" value="1"/>
</dbReference>
<sequence>MTACAQAPLVICLGHLVADHTFWVEDIPQPPAKAVARRYSLGVGGLAANAAIAVARLGGRVRFWGRIGDDRNGGPLAAELAGFGVDVSAIRIAPGARTPVSSVLLDPVGERVIFAFRGEGLDLDPEVLPMGTLGEAGALLCDPRWPRAAEAALRRARAIGVPSVLDAEKSEARLLAALVPLADHAIFSQPGLQIFAPGVAPAEGLRRALAAGARVAAVTRGEHGTLWLTDGMERPAETPAFPVEATNTAGAGDVFHGAYALALAEGQPLPALMRFASAAGALRAQDGVTPDRTEVETLIRG</sequence>
<dbReference type="RefSeq" id="WP_290317269.1">
    <property type="nucleotide sequence ID" value="NZ_JAUFPN010000147.1"/>
</dbReference>
<proteinExistence type="inferred from homology"/>
<dbReference type="SUPFAM" id="SSF53613">
    <property type="entry name" value="Ribokinase-like"/>
    <property type="match status" value="1"/>
</dbReference>
<dbReference type="PROSITE" id="PS00584">
    <property type="entry name" value="PFKB_KINASES_2"/>
    <property type="match status" value="1"/>
</dbReference>
<dbReference type="InterPro" id="IPR002173">
    <property type="entry name" value="Carboh/pur_kinase_PfkB_CS"/>
</dbReference>
<dbReference type="PRINTS" id="PR00990">
    <property type="entry name" value="RIBOKINASE"/>
</dbReference>
<evidence type="ECO:0000256" key="2">
    <source>
        <dbReference type="ARBA" id="ARBA00022679"/>
    </source>
</evidence>
<reference evidence="7" key="1">
    <citation type="journal article" date="2019" name="Int. J. Syst. Evol. Microbiol.">
        <title>The Global Catalogue of Microorganisms (GCM) 10K type strain sequencing project: providing services to taxonomists for standard genome sequencing and annotation.</title>
        <authorList>
            <consortium name="The Broad Institute Genomics Platform"/>
            <consortium name="The Broad Institute Genome Sequencing Center for Infectious Disease"/>
            <person name="Wu L."/>
            <person name="Ma J."/>
        </authorList>
    </citation>
    <scope>NUCLEOTIDE SEQUENCE [LARGE SCALE GENOMIC DNA]</scope>
    <source>
        <strain evidence="7">CECT 7131</strain>
    </source>
</reference>
<dbReference type="Gene3D" id="3.40.1190.20">
    <property type="match status" value="1"/>
</dbReference>
<name>A0ABT8A7D2_9PROT</name>
<comment type="similarity">
    <text evidence="1 4">Belongs to the carbohydrate kinase PfkB family.</text>
</comment>
<keyword evidence="3 4" id="KW-0418">Kinase</keyword>
<comment type="caution">
    <text evidence="6">The sequence shown here is derived from an EMBL/GenBank/DDBJ whole genome shotgun (WGS) entry which is preliminary data.</text>
</comment>
<keyword evidence="7" id="KW-1185">Reference proteome</keyword>
<keyword evidence="2 4" id="KW-0808">Transferase</keyword>
<feature type="domain" description="Carbohydrate kinase PfkB" evidence="5">
    <location>
        <begin position="9"/>
        <end position="286"/>
    </location>
</feature>
<accession>A0ABT8A7D2</accession>
<protein>
    <submittedName>
        <fullName evidence="6">PfkB family carbohydrate kinase</fullName>
    </submittedName>
</protein>
<evidence type="ECO:0000259" key="5">
    <source>
        <dbReference type="Pfam" id="PF00294"/>
    </source>
</evidence>
<dbReference type="InterPro" id="IPR011611">
    <property type="entry name" value="PfkB_dom"/>
</dbReference>
<dbReference type="GO" id="GO:0016301">
    <property type="term" value="F:kinase activity"/>
    <property type="evidence" value="ECO:0007669"/>
    <property type="project" value="UniProtKB-KW"/>
</dbReference>
<dbReference type="Pfam" id="PF00294">
    <property type="entry name" value="PfkB"/>
    <property type="match status" value="1"/>
</dbReference>
<organism evidence="6 7">
    <name type="scientific">Paeniroseomonas aquatica</name>
    <dbReference type="NCBI Taxonomy" id="373043"/>
    <lineage>
        <taxon>Bacteria</taxon>
        <taxon>Pseudomonadati</taxon>
        <taxon>Pseudomonadota</taxon>
        <taxon>Alphaproteobacteria</taxon>
        <taxon>Acetobacterales</taxon>
        <taxon>Acetobacteraceae</taxon>
        <taxon>Paeniroseomonas</taxon>
    </lineage>
</organism>